<dbReference type="RefSeq" id="WP_011138363.1">
    <property type="nucleotide sequence ID" value="NC_005090.1"/>
</dbReference>
<dbReference type="KEGG" id="wsu:WS0419"/>
<keyword evidence="5" id="KW-1185">Reference proteome</keyword>
<dbReference type="GO" id="GO:0033388">
    <property type="term" value="P:putrescine biosynthetic process from arginine"/>
    <property type="evidence" value="ECO:0007669"/>
    <property type="project" value="TreeGrafter"/>
</dbReference>
<organism evidence="5">
    <name type="scientific">Wolinella succinogenes (strain ATCC 29543 / DSM 1740 / CCUG 13145 / JCM 31913 / LMG 7466 / NCTC 11488 / FDC 602W)</name>
    <name type="common">Vibrio succinogenes</name>
    <dbReference type="NCBI Taxonomy" id="273121"/>
    <lineage>
        <taxon>Bacteria</taxon>
        <taxon>Pseudomonadati</taxon>
        <taxon>Campylobacterota</taxon>
        <taxon>Epsilonproteobacteria</taxon>
        <taxon>Campylobacterales</taxon>
        <taxon>Helicobacteraceae</taxon>
        <taxon>Wolinella</taxon>
    </lineage>
</organism>
<dbReference type="PANTHER" id="PTHR43674">
    <property type="entry name" value="NITRILASE C965.09-RELATED"/>
    <property type="match status" value="1"/>
</dbReference>
<keyword evidence="2" id="KW-0175">Coiled coil</keyword>
<dbReference type="InterPro" id="IPR003010">
    <property type="entry name" value="C-N_Hydrolase"/>
</dbReference>
<gene>
    <name evidence="4" type="ordered locus">WS0419</name>
</gene>
<feature type="domain" description="CN hydrolase" evidence="3">
    <location>
        <begin position="1"/>
        <end position="228"/>
    </location>
</feature>
<accession>Q7MSI1</accession>
<dbReference type="EMBL" id="BX571658">
    <property type="protein sequence ID" value="CAE09563.1"/>
    <property type="molecule type" value="Genomic_DNA"/>
</dbReference>
<dbReference type="InterPro" id="IPR050345">
    <property type="entry name" value="Aliph_Amidase/BUP"/>
</dbReference>
<dbReference type="PANTHER" id="PTHR43674:SF2">
    <property type="entry name" value="BETA-UREIDOPROPIONASE"/>
    <property type="match status" value="1"/>
</dbReference>
<sequence length="240" mass="27437">MISKRLYSLQFKTKQNFEENLATLKNLISKCREDSIILAPEVSLTHFSYQRMDEAAEFAKEATEELLALSREKTIIVTMIEKNKIDYFNNLKVFHRGELLHKQSKSRLFPLGDEHNHFKAGSEEEIVPFEIDGIKCGAINCFELRFTEIWSRLKGCELLFVPAQWGKERKDHFETLTKALAIANQAFVIASDGANDSMAKGSAIISPFGIVTKDDEKEIIFLDADLTEIKKVRRYINVGL</sequence>
<name>Q7MSI1_WOLSU</name>
<dbReference type="PROSITE" id="PS50263">
    <property type="entry name" value="CN_HYDROLASE"/>
    <property type="match status" value="1"/>
</dbReference>
<dbReference type="InterPro" id="IPR036526">
    <property type="entry name" value="C-N_Hydrolase_sf"/>
</dbReference>
<dbReference type="eggNOG" id="COG0388">
    <property type="taxonomic scope" value="Bacteria"/>
</dbReference>
<evidence type="ECO:0000259" key="3">
    <source>
        <dbReference type="PROSITE" id="PS50263"/>
    </source>
</evidence>
<evidence type="ECO:0000256" key="1">
    <source>
        <dbReference type="ARBA" id="ARBA00022801"/>
    </source>
</evidence>
<dbReference type="AlphaFoldDB" id="Q7MSI1"/>
<evidence type="ECO:0000313" key="5">
    <source>
        <dbReference type="Proteomes" id="UP000000422"/>
    </source>
</evidence>
<keyword evidence="1" id="KW-0378">Hydrolase</keyword>
<protein>
    <recommendedName>
        <fullName evidence="3">CN hydrolase domain-containing protein</fullName>
    </recommendedName>
</protein>
<dbReference type="Pfam" id="PF00795">
    <property type="entry name" value="CN_hydrolase"/>
    <property type="match status" value="1"/>
</dbReference>
<reference evidence="4 5" key="1">
    <citation type="journal article" date="2003" name="Proc. Natl. Acad. Sci. U.S.A.">
        <title>Complete genome sequence and analysis of Wolinella succinogenes.</title>
        <authorList>
            <person name="Baar C."/>
            <person name="Eppinger M."/>
            <person name="Raddatz G."/>
            <person name="Simon JM."/>
            <person name="Lanz C."/>
            <person name="Klimmek O."/>
            <person name="Nandakumar R."/>
            <person name="Gross R."/>
            <person name="Rosinus A."/>
            <person name="Keller H."/>
            <person name="Jagtap P."/>
            <person name="Linke B."/>
            <person name="Meyer F."/>
            <person name="Lederer H."/>
            <person name="Schuster S.C."/>
        </authorList>
    </citation>
    <scope>NUCLEOTIDE SEQUENCE [LARGE SCALE GENOMIC DNA]</scope>
    <source>
        <strain evidence="5">ATCC 29543 / DSM 1740 / CCUG 13145 / JCM 31913 / LMG 7466 / NCTC 11488 / FDC 602W</strain>
    </source>
</reference>
<dbReference type="Gene3D" id="3.60.110.10">
    <property type="entry name" value="Carbon-nitrogen hydrolase"/>
    <property type="match status" value="1"/>
</dbReference>
<feature type="coiled-coil region" evidence="2">
    <location>
        <begin position="14"/>
        <end position="72"/>
    </location>
</feature>
<dbReference type="HOGENOM" id="CLU_030130_3_7_7"/>
<proteinExistence type="predicted"/>
<dbReference type="SUPFAM" id="SSF56317">
    <property type="entry name" value="Carbon-nitrogen hydrolase"/>
    <property type="match status" value="1"/>
</dbReference>
<dbReference type="STRING" id="273121.WS0419"/>
<evidence type="ECO:0000256" key="2">
    <source>
        <dbReference type="SAM" id="Coils"/>
    </source>
</evidence>
<dbReference type="Proteomes" id="UP000000422">
    <property type="component" value="Chromosome"/>
</dbReference>
<dbReference type="GO" id="GO:0050126">
    <property type="term" value="F:N-carbamoylputrescine amidase activity"/>
    <property type="evidence" value="ECO:0007669"/>
    <property type="project" value="TreeGrafter"/>
</dbReference>
<evidence type="ECO:0000313" key="4">
    <source>
        <dbReference type="EMBL" id="CAE09563.1"/>
    </source>
</evidence>